<dbReference type="PANTHER" id="PTHR10269">
    <property type="entry name" value="GDNF RECEPTOR ALPHA"/>
    <property type="match status" value="1"/>
</dbReference>
<name>A0AA35K2I0_9SAUR</name>
<accession>A0AA35K2I0</accession>
<proteinExistence type="inferred from homology"/>
<dbReference type="InterPro" id="IPR037193">
    <property type="entry name" value="GDNF_alpha"/>
</dbReference>
<feature type="signal peptide" evidence="9">
    <location>
        <begin position="1"/>
        <end position="18"/>
    </location>
</feature>
<dbReference type="GO" id="GO:0009897">
    <property type="term" value="C:external side of plasma membrane"/>
    <property type="evidence" value="ECO:0007669"/>
    <property type="project" value="TreeGrafter"/>
</dbReference>
<dbReference type="InterPro" id="IPR003438">
    <property type="entry name" value="GDNF_rcpt"/>
</dbReference>
<evidence type="ECO:0000256" key="4">
    <source>
        <dbReference type="ARBA" id="ARBA00022729"/>
    </source>
</evidence>
<dbReference type="Pfam" id="PF02351">
    <property type="entry name" value="GDNF"/>
    <property type="match status" value="2"/>
</dbReference>
<dbReference type="GO" id="GO:0007169">
    <property type="term" value="P:cell surface receptor protein tyrosine kinase signaling pathway"/>
    <property type="evidence" value="ECO:0007669"/>
    <property type="project" value="UniProtKB-ARBA"/>
</dbReference>
<keyword evidence="7" id="KW-0325">Glycoprotein</keyword>
<evidence type="ECO:0000256" key="8">
    <source>
        <dbReference type="SAM" id="Phobius"/>
    </source>
</evidence>
<dbReference type="GO" id="GO:0038023">
    <property type="term" value="F:signaling receptor activity"/>
    <property type="evidence" value="ECO:0007669"/>
    <property type="project" value="InterPro"/>
</dbReference>
<gene>
    <name evidence="11" type="ORF">PODLI_1B012926</name>
</gene>
<protein>
    <submittedName>
        <fullName evidence="11">GDNF family receptor alpha like</fullName>
    </submittedName>
</protein>
<keyword evidence="4 9" id="KW-0732">Signal</keyword>
<keyword evidence="8" id="KW-0812">Transmembrane</keyword>
<keyword evidence="6 11" id="KW-0675">Receptor</keyword>
<evidence type="ECO:0000256" key="3">
    <source>
        <dbReference type="ARBA" id="ARBA00022475"/>
    </source>
</evidence>
<evidence type="ECO:0000256" key="2">
    <source>
        <dbReference type="ARBA" id="ARBA00005961"/>
    </source>
</evidence>
<dbReference type="SMART" id="SM00907">
    <property type="entry name" value="GDNF"/>
    <property type="match status" value="2"/>
</dbReference>
<dbReference type="GO" id="GO:0007399">
    <property type="term" value="P:nervous system development"/>
    <property type="evidence" value="ECO:0007669"/>
    <property type="project" value="TreeGrafter"/>
</dbReference>
<feature type="chain" id="PRO_5041312927" evidence="9">
    <location>
        <begin position="19"/>
        <end position="398"/>
    </location>
</feature>
<evidence type="ECO:0000256" key="6">
    <source>
        <dbReference type="ARBA" id="ARBA00023170"/>
    </source>
</evidence>
<evidence type="ECO:0000313" key="12">
    <source>
        <dbReference type="Proteomes" id="UP001178461"/>
    </source>
</evidence>
<keyword evidence="5 8" id="KW-0472">Membrane</keyword>
<dbReference type="EMBL" id="OX395128">
    <property type="protein sequence ID" value="CAI5769617.1"/>
    <property type="molecule type" value="Genomic_DNA"/>
</dbReference>
<feature type="domain" description="GDNF/GAS1" evidence="10">
    <location>
        <begin position="199"/>
        <end position="296"/>
    </location>
</feature>
<evidence type="ECO:0000256" key="5">
    <source>
        <dbReference type="ARBA" id="ARBA00023136"/>
    </source>
</evidence>
<evidence type="ECO:0000256" key="7">
    <source>
        <dbReference type="ARBA" id="ARBA00023180"/>
    </source>
</evidence>
<keyword evidence="8" id="KW-1133">Transmembrane helix</keyword>
<feature type="domain" description="GDNF/GAS1" evidence="10">
    <location>
        <begin position="110"/>
        <end position="189"/>
    </location>
</feature>
<dbReference type="GO" id="GO:0043235">
    <property type="term" value="C:receptor complex"/>
    <property type="evidence" value="ECO:0007669"/>
    <property type="project" value="TreeGrafter"/>
</dbReference>
<evidence type="ECO:0000313" key="11">
    <source>
        <dbReference type="EMBL" id="CAI5769617.1"/>
    </source>
</evidence>
<dbReference type="SUPFAM" id="SSF110035">
    <property type="entry name" value="GDNF receptor-like"/>
    <property type="match status" value="2"/>
</dbReference>
<comment type="subcellular location">
    <subcellularLocation>
        <location evidence="1">Cell membrane</location>
    </subcellularLocation>
</comment>
<keyword evidence="3" id="KW-1003">Cell membrane</keyword>
<reference evidence="11" key="1">
    <citation type="submission" date="2022-12" db="EMBL/GenBank/DDBJ databases">
        <authorList>
            <person name="Alioto T."/>
            <person name="Alioto T."/>
            <person name="Gomez Garrido J."/>
        </authorList>
    </citation>
    <scope>NUCLEOTIDE SEQUENCE</scope>
</reference>
<feature type="transmembrane region" description="Helical" evidence="8">
    <location>
        <begin position="333"/>
        <end position="354"/>
    </location>
</feature>
<dbReference type="PANTHER" id="PTHR10269:SF1">
    <property type="entry name" value="GDNF FAMILY RECEPTOR ALPHA-LIKE"/>
    <property type="match status" value="1"/>
</dbReference>
<dbReference type="InterPro" id="IPR016017">
    <property type="entry name" value="GDNF/GAS1"/>
</dbReference>
<evidence type="ECO:0000256" key="1">
    <source>
        <dbReference type="ARBA" id="ARBA00004236"/>
    </source>
</evidence>
<sequence length="398" mass="44399">MNSILLLVLVLHSMHVTAFQTSKCQELRERCEAAGNGCESVWALLEEVCCISGNNYTVKDSTNCNKTVKFLVDQFPEFKDCTCTNDNCSTTALLGKQCFGNKEYKHLRSCFQVKVDCVNDGVCNRQLSRYLQACQANATQCNWNRCQAALRSFYENMPLNVALLLTFCDCMLSDENCHQAKGFLHGTLCGVNMVPAPSCLSVIDTCQRNEICWAKYEAFTSKCLKPFARQCLEDKACFESLDANDLMCSDSDECRAAYVGMWGSVLRGVECTCDTTPLAKQTACKWFHHILHSKYCFTQISGGKADLYSSHMVLPGKILPVTGERSSLYTDTIVIMIYTSCIILVLAIILLTLLKTRACTTVYQAKTVSPAHLSEKLMMPRRPWITDCVENAISGSSH</sequence>
<dbReference type="AlphaFoldDB" id="A0AA35K2I0"/>
<comment type="similarity">
    <text evidence="2">Belongs to the GDNFR family.</text>
</comment>
<evidence type="ECO:0000256" key="9">
    <source>
        <dbReference type="SAM" id="SignalP"/>
    </source>
</evidence>
<evidence type="ECO:0000259" key="10">
    <source>
        <dbReference type="SMART" id="SM00907"/>
    </source>
</evidence>
<organism evidence="11 12">
    <name type="scientific">Podarcis lilfordi</name>
    <name type="common">Lilford's wall lizard</name>
    <dbReference type="NCBI Taxonomy" id="74358"/>
    <lineage>
        <taxon>Eukaryota</taxon>
        <taxon>Metazoa</taxon>
        <taxon>Chordata</taxon>
        <taxon>Craniata</taxon>
        <taxon>Vertebrata</taxon>
        <taxon>Euteleostomi</taxon>
        <taxon>Lepidosauria</taxon>
        <taxon>Squamata</taxon>
        <taxon>Bifurcata</taxon>
        <taxon>Unidentata</taxon>
        <taxon>Episquamata</taxon>
        <taxon>Laterata</taxon>
        <taxon>Lacertibaenia</taxon>
        <taxon>Lacertidae</taxon>
        <taxon>Podarcis</taxon>
    </lineage>
</organism>
<dbReference type="Proteomes" id="UP001178461">
    <property type="component" value="Chromosome 3"/>
</dbReference>
<keyword evidence="12" id="KW-1185">Reference proteome</keyword>